<dbReference type="AlphaFoldDB" id="A0A8R7VH92"/>
<protein>
    <recommendedName>
        <fullName evidence="3">Zinc finger GRF-type domain-containing protein</fullName>
    </recommendedName>
</protein>
<dbReference type="EnsemblPlants" id="TuG1812S0002262600.01.T01">
    <property type="protein sequence ID" value="TuG1812S0002262600.01.T01"/>
    <property type="gene ID" value="TuG1812S0002262600.01"/>
</dbReference>
<dbReference type="Gramene" id="TuG1812S0002262600.01.T01">
    <property type="protein sequence ID" value="TuG1812S0002262600.01.T01"/>
    <property type="gene ID" value="TuG1812S0002262600.01"/>
</dbReference>
<evidence type="ECO:0000313" key="1">
    <source>
        <dbReference type="EnsemblPlants" id="TuG1812S0002262600.01.T01"/>
    </source>
</evidence>
<reference evidence="1" key="2">
    <citation type="submission" date="2022-06" db="UniProtKB">
        <authorList>
            <consortium name="EnsemblPlants"/>
        </authorList>
    </citation>
    <scope>IDENTIFICATION</scope>
</reference>
<reference evidence="2" key="1">
    <citation type="journal article" date="2013" name="Nature">
        <title>Draft genome of the wheat A-genome progenitor Triticum urartu.</title>
        <authorList>
            <person name="Ling H.Q."/>
            <person name="Zhao S."/>
            <person name="Liu D."/>
            <person name="Wang J."/>
            <person name="Sun H."/>
            <person name="Zhang C."/>
            <person name="Fan H."/>
            <person name="Li D."/>
            <person name="Dong L."/>
            <person name="Tao Y."/>
            <person name="Gao C."/>
            <person name="Wu H."/>
            <person name="Li Y."/>
            <person name="Cui Y."/>
            <person name="Guo X."/>
            <person name="Zheng S."/>
            <person name="Wang B."/>
            <person name="Yu K."/>
            <person name="Liang Q."/>
            <person name="Yang W."/>
            <person name="Lou X."/>
            <person name="Chen J."/>
            <person name="Feng M."/>
            <person name="Jian J."/>
            <person name="Zhang X."/>
            <person name="Luo G."/>
            <person name="Jiang Y."/>
            <person name="Liu J."/>
            <person name="Wang Z."/>
            <person name="Sha Y."/>
            <person name="Zhang B."/>
            <person name="Wu H."/>
            <person name="Tang D."/>
            <person name="Shen Q."/>
            <person name="Xue P."/>
            <person name="Zou S."/>
            <person name="Wang X."/>
            <person name="Liu X."/>
            <person name="Wang F."/>
            <person name="Yang Y."/>
            <person name="An X."/>
            <person name="Dong Z."/>
            <person name="Zhang K."/>
            <person name="Zhang X."/>
            <person name="Luo M.C."/>
            <person name="Dvorak J."/>
            <person name="Tong Y."/>
            <person name="Wang J."/>
            <person name="Yang H."/>
            <person name="Li Z."/>
            <person name="Wang D."/>
            <person name="Zhang A."/>
            <person name="Wang J."/>
        </authorList>
    </citation>
    <scope>NUCLEOTIDE SEQUENCE</scope>
    <source>
        <strain evidence="2">cv. G1812</strain>
    </source>
</reference>
<dbReference type="Proteomes" id="UP000015106">
    <property type="component" value="Unassembled WGS sequence"/>
</dbReference>
<keyword evidence="2" id="KW-1185">Reference proteome</keyword>
<evidence type="ECO:0008006" key="3">
    <source>
        <dbReference type="Google" id="ProtNLM"/>
    </source>
</evidence>
<name>A0A8R7VH92_TRIUA</name>
<sequence>MSASSSNSLPIPPDWLLPLLQCPLCDDEIESNVARSGTQAGNRFYKCIRYDARQCRFLSSSMLTGGG</sequence>
<organism evidence="1 2">
    <name type="scientific">Triticum urartu</name>
    <name type="common">Red wild einkorn</name>
    <name type="synonym">Crithodium urartu</name>
    <dbReference type="NCBI Taxonomy" id="4572"/>
    <lineage>
        <taxon>Eukaryota</taxon>
        <taxon>Viridiplantae</taxon>
        <taxon>Streptophyta</taxon>
        <taxon>Embryophyta</taxon>
        <taxon>Tracheophyta</taxon>
        <taxon>Spermatophyta</taxon>
        <taxon>Magnoliopsida</taxon>
        <taxon>Liliopsida</taxon>
        <taxon>Poales</taxon>
        <taxon>Poaceae</taxon>
        <taxon>BOP clade</taxon>
        <taxon>Pooideae</taxon>
        <taxon>Triticodae</taxon>
        <taxon>Triticeae</taxon>
        <taxon>Triticinae</taxon>
        <taxon>Triticum</taxon>
    </lineage>
</organism>
<proteinExistence type="predicted"/>
<accession>A0A8R7VH92</accession>
<evidence type="ECO:0000313" key="2">
    <source>
        <dbReference type="Proteomes" id="UP000015106"/>
    </source>
</evidence>